<reference evidence="2" key="2">
    <citation type="submission" date="2015-06" db="UniProtKB">
        <authorList>
            <consortium name="EnsemblMetazoa"/>
        </authorList>
    </citation>
    <scope>IDENTIFICATION</scope>
</reference>
<organism evidence="2 3">
    <name type="scientific">Tetranychus urticae</name>
    <name type="common">Two-spotted spider mite</name>
    <dbReference type="NCBI Taxonomy" id="32264"/>
    <lineage>
        <taxon>Eukaryota</taxon>
        <taxon>Metazoa</taxon>
        <taxon>Ecdysozoa</taxon>
        <taxon>Arthropoda</taxon>
        <taxon>Chelicerata</taxon>
        <taxon>Arachnida</taxon>
        <taxon>Acari</taxon>
        <taxon>Acariformes</taxon>
        <taxon>Trombidiformes</taxon>
        <taxon>Prostigmata</taxon>
        <taxon>Eleutherengona</taxon>
        <taxon>Raphignathae</taxon>
        <taxon>Tetranychoidea</taxon>
        <taxon>Tetranychidae</taxon>
        <taxon>Tetranychus</taxon>
    </lineage>
</organism>
<dbReference type="Proteomes" id="UP000015104">
    <property type="component" value="Unassembled WGS sequence"/>
</dbReference>
<evidence type="ECO:0000256" key="1">
    <source>
        <dbReference type="SAM" id="MobiDB-lite"/>
    </source>
</evidence>
<feature type="region of interest" description="Disordered" evidence="1">
    <location>
        <begin position="1"/>
        <end position="21"/>
    </location>
</feature>
<accession>T1KIU6</accession>
<dbReference type="EnsemblMetazoa" id="tetur12g02620.1">
    <property type="protein sequence ID" value="tetur12g02620.1"/>
    <property type="gene ID" value="tetur12g02620"/>
</dbReference>
<keyword evidence="3" id="KW-1185">Reference proteome</keyword>
<dbReference type="HOGENOM" id="CLU_3427043_0_0_1"/>
<name>T1KIU6_TETUR</name>
<sequence>MNTKKYRRETRKRQRSTHSST</sequence>
<dbReference type="EMBL" id="CAEY01000114">
    <property type="status" value="NOT_ANNOTATED_CDS"/>
    <property type="molecule type" value="Genomic_DNA"/>
</dbReference>
<evidence type="ECO:0000313" key="2">
    <source>
        <dbReference type="EnsemblMetazoa" id="tetur12g02620.1"/>
    </source>
</evidence>
<evidence type="ECO:0000313" key="3">
    <source>
        <dbReference type="Proteomes" id="UP000015104"/>
    </source>
</evidence>
<reference evidence="3" key="1">
    <citation type="submission" date="2011-08" db="EMBL/GenBank/DDBJ databases">
        <authorList>
            <person name="Rombauts S."/>
        </authorList>
    </citation>
    <scope>NUCLEOTIDE SEQUENCE</scope>
    <source>
        <strain evidence="3">London</strain>
    </source>
</reference>
<proteinExistence type="predicted"/>
<dbReference type="AlphaFoldDB" id="T1KIU6"/>
<protein>
    <submittedName>
        <fullName evidence="2">Uncharacterized protein</fullName>
    </submittedName>
</protein>